<dbReference type="GO" id="GO:0008126">
    <property type="term" value="F:acetylesterase activity"/>
    <property type="evidence" value="ECO:0007669"/>
    <property type="project" value="TreeGrafter"/>
</dbReference>
<comment type="similarity">
    <text evidence="1">Belongs to the AB hydrolase superfamily. AB hydrolase 4 family.</text>
</comment>
<dbReference type="GO" id="GO:0036126">
    <property type="term" value="C:sperm flagellum"/>
    <property type="evidence" value="ECO:0007669"/>
    <property type="project" value="TreeGrafter"/>
</dbReference>
<dbReference type="PANTHER" id="PTHR10794:SF45">
    <property type="entry name" value="MONOACYLGLYCEROL LIPASE ABHD2"/>
    <property type="match status" value="1"/>
</dbReference>
<dbReference type="EMBL" id="CASHTH010001629">
    <property type="protein sequence ID" value="CAI8017454.1"/>
    <property type="molecule type" value="Genomic_DNA"/>
</dbReference>
<dbReference type="InterPro" id="IPR013761">
    <property type="entry name" value="SAM/pointed_sf"/>
</dbReference>
<dbReference type="SUPFAM" id="SSF47769">
    <property type="entry name" value="SAM/Pointed domain"/>
    <property type="match status" value="1"/>
</dbReference>
<dbReference type="GO" id="GO:0051793">
    <property type="term" value="P:medium-chain fatty acid catabolic process"/>
    <property type="evidence" value="ECO:0007669"/>
    <property type="project" value="TreeGrafter"/>
</dbReference>
<dbReference type="Pfam" id="PF00536">
    <property type="entry name" value="SAM_1"/>
    <property type="match status" value="1"/>
</dbReference>
<accession>A0AA35WEE8</accession>
<dbReference type="GO" id="GO:0051792">
    <property type="term" value="P:medium-chain fatty acid biosynthetic process"/>
    <property type="evidence" value="ECO:0007669"/>
    <property type="project" value="TreeGrafter"/>
</dbReference>
<evidence type="ECO:0000256" key="1">
    <source>
        <dbReference type="ARBA" id="ARBA00010884"/>
    </source>
</evidence>
<sequence>CLYFCECRYRPPLLWGASGHIQTAYNVLVGHVFVPSPVGDRQSLSTPDGSTVTYDLYQPQHPTASSLFFLLCPGIGNCSETFYIRSFVHYLLSNGHNVAVLNHVGTLTDVPVTGNRLFTYGGTGDLAAVFEDLLSRHPSSQWVLVGFSLGANIGVRFIGERVHWRSHFLCAVSVCQGYDPNQSSGMTETNDITITSQDTLQSLLSRVGLTEHMELFQSNEIDLEALLLMSDKDFSEIGLPQAAQTTLMNSLGRRTPSAVREEGVASSAADQGDGRGFPSGSRQQEDSL</sequence>
<organism evidence="5 6">
    <name type="scientific">Geodia barretti</name>
    <name type="common">Barrett's horny sponge</name>
    <dbReference type="NCBI Taxonomy" id="519541"/>
    <lineage>
        <taxon>Eukaryota</taxon>
        <taxon>Metazoa</taxon>
        <taxon>Porifera</taxon>
        <taxon>Demospongiae</taxon>
        <taxon>Heteroscleromorpha</taxon>
        <taxon>Tetractinellida</taxon>
        <taxon>Astrophorina</taxon>
        <taxon>Geodiidae</taxon>
        <taxon>Geodia</taxon>
    </lineage>
</organism>
<dbReference type="SUPFAM" id="SSF53474">
    <property type="entry name" value="alpha/beta-Hydrolases"/>
    <property type="match status" value="1"/>
</dbReference>
<dbReference type="PANTHER" id="PTHR10794">
    <property type="entry name" value="ABHYDROLASE DOMAIN-CONTAINING PROTEIN"/>
    <property type="match status" value="1"/>
</dbReference>
<feature type="domain" description="SAM" evidence="3">
    <location>
        <begin position="196"/>
        <end position="239"/>
    </location>
</feature>
<feature type="non-terminal residue" evidence="5">
    <location>
        <position position="1"/>
    </location>
</feature>
<protein>
    <submittedName>
        <fullName evidence="5">Monoacylglycerol lipase ABHD2</fullName>
    </submittedName>
</protein>
<gene>
    <name evidence="5" type="ORF">GBAR_LOCUS10588</name>
</gene>
<dbReference type="GO" id="GO:0046464">
    <property type="term" value="P:acylglycerol catabolic process"/>
    <property type="evidence" value="ECO:0007669"/>
    <property type="project" value="TreeGrafter"/>
</dbReference>
<dbReference type="GO" id="GO:0097524">
    <property type="term" value="C:sperm plasma membrane"/>
    <property type="evidence" value="ECO:0007669"/>
    <property type="project" value="TreeGrafter"/>
</dbReference>
<dbReference type="InterPro" id="IPR050960">
    <property type="entry name" value="AB_hydrolase_4_sf"/>
</dbReference>
<evidence type="ECO:0000256" key="2">
    <source>
        <dbReference type="SAM" id="MobiDB-lite"/>
    </source>
</evidence>
<feature type="domain" description="AB hydrolase-1" evidence="4">
    <location>
        <begin position="69"/>
        <end position="189"/>
    </location>
</feature>
<dbReference type="InterPro" id="IPR029058">
    <property type="entry name" value="AB_hydrolase_fold"/>
</dbReference>
<evidence type="ECO:0000259" key="4">
    <source>
        <dbReference type="Pfam" id="PF00561"/>
    </source>
</evidence>
<evidence type="ECO:0000259" key="3">
    <source>
        <dbReference type="Pfam" id="PF00536"/>
    </source>
</evidence>
<dbReference type="InterPro" id="IPR000073">
    <property type="entry name" value="AB_hydrolase_1"/>
</dbReference>
<name>A0AA35WEE8_GEOBA</name>
<dbReference type="AlphaFoldDB" id="A0AA35WEE8"/>
<dbReference type="GO" id="GO:0048240">
    <property type="term" value="P:sperm capacitation"/>
    <property type="evidence" value="ECO:0007669"/>
    <property type="project" value="TreeGrafter"/>
</dbReference>
<comment type="caution">
    <text evidence="5">The sequence shown here is derived from an EMBL/GenBank/DDBJ whole genome shotgun (WGS) entry which is preliminary data.</text>
</comment>
<dbReference type="GO" id="GO:0047372">
    <property type="term" value="F:monoacylglycerol lipase activity"/>
    <property type="evidence" value="ECO:0007669"/>
    <property type="project" value="TreeGrafter"/>
</dbReference>
<dbReference type="Pfam" id="PF00561">
    <property type="entry name" value="Abhydrolase_1"/>
    <property type="match status" value="1"/>
</dbReference>
<evidence type="ECO:0000313" key="6">
    <source>
        <dbReference type="Proteomes" id="UP001174909"/>
    </source>
</evidence>
<evidence type="ECO:0000313" key="5">
    <source>
        <dbReference type="EMBL" id="CAI8017454.1"/>
    </source>
</evidence>
<feature type="region of interest" description="Disordered" evidence="2">
    <location>
        <begin position="251"/>
        <end position="288"/>
    </location>
</feature>
<dbReference type="Proteomes" id="UP001174909">
    <property type="component" value="Unassembled WGS sequence"/>
</dbReference>
<keyword evidence="6" id="KW-1185">Reference proteome</keyword>
<dbReference type="InterPro" id="IPR001660">
    <property type="entry name" value="SAM"/>
</dbReference>
<proteinExistence type="inferred from homology"/>
<dbReference type="GO" id="GO:0043401">
    <property type="term" value="P:steroid hormone receptor signaling pathway"/>
    <property type="evidence" value="ECO:0007669"/>
    <property type="project" value="TreeGrafter"/>
</dbReference>
<reference evidence="5" key="1">
    <citation type="submission" date="2023-03" db="EMBL/GenBank/DDBJ databases">
        <authorList>
            <person name="Steffen K."/>
            <person name="Cardenas P."/>
        </authorList>
    </citation>
    <scope>NUCLEOTIDE SEQUENCE</scope>
</reference>
<dbReference type="Gene3D" id="3.40.50.1820">
    <property type="entry name" value="alpha/beta hydrolase"/>
    <property type="match status" value="1"/>
</dbReference>